<keyword evidence="4" id="KW-1185">Reference proteome</keyword>
<feature type="coiled-coil region" evidence="1">
    <location>
        <begin position="983"/>
        <end position="1094"/>
    </location>
</feature>
<dbReference type="PANTHER" id="PTHR43939:SF68">
    <property type="entry name" value="CENTROSOMAL PROTEIN OF 290 KDA-LIKE"/>
    <property type="match status" value="1"/>
</dbReference>
<feature type="coiled-coil region" evidence="1">
    <location>
        <begin position="1629"/>
        <end position="1656"/>
    </location>
</feature>
<evidence type="ECO:0000256" key="2">
    <source>
        <dbReference type="SAM" id="MobiDB-lite"/>
    </source>
</evidence>
<reference evidence="3" key="5">
    <citation type="journal article" date="2021" name="G3 (Bethesda)">
        <title>Aegilops tauschii genome assembly Aet v5.0 features greater sequence contiguity and improved annotation.</title>
        <authorList>
            <person name="Wang L."/>
            <person name="Zhu T."/>
            <person name="Rodriguez J.C."/>
            <person name="Deal K.R."/>
            <person name="Dubcovsky J."/>
            <person name="McGuire P.E."/>
            <person name="Lux T."/>
            <person name="Spannagl M."/>
            <person name="Mayer K.F.X."/>
            <person name="Baldrich P."/>
            <person name="Meyers B.C."/>
            <person name="Huo N."/>
            <person name="Gu Y.Q."/>
            <person name="Zhou H."/>
            <person name="Devos K.M."/>
            <person name="Bennetzen J.L."/>
            <person name="Unver T."/>
            <person name="Budak H."/>
            <person name="Gulick P.J."/>
            <person name="Galiba G."/>
            <person name="Kalapos B."/>
            <person name="Nelson D.R."/>
            <person name="Li P."/>
            <person name="You F.M."/>
            <person name="Luo M.C."/>
            <person name="Dvorak J."/>
        </authorList>
    </citation>
    <scope>NUCLEOTIDE SEQUENCE [LARGE SCALE GENOMIC DNA]</scope>
    <source>
        <strain evidence="3">cv. AL8/78</strain>
    </source>
</reference>
<dbReference type="Proteomes" id="UP000015105">
    <property type="component" value="Chromosome 6D"/>
</dbReference>
<evidence type="ECO:0000313" key="3">
    <source>
        <dbReference type="EnsemblPlants" id="AET6Gv20561600.1"/>
    </source>
</evidence>
<dbReference type="Gene3D" id="1.10.287.1490">
    <property type="match status" value="2"/>
</dbReference>
<reference evidence="3" key="3">
    <citation type="journal article" date="2017" name="Nature">
        <title>Genome sequence of the progenitor of the wheat D genome Aegilops tauschii.</title>
        <authorList>
            <person name="Luo M.C."/>
            <person name="Gu Y.Q."/>
            <person name="Puiu D."/>
            <person name="Wang H."/>
            <person name="Twardziok S.O."/>
            <person name="Deal K.R."/>
            <person name="Huo N."/>
            <person name="Zhu T."/>
            <person name="Wang L."/>
            <person name="Wang Y."/>
            <person name="McGuire P.E."/>
            <person name="Liu S."/>
            <person name="Long H."/>
            <person name="Ramasamy R.K."/>
            <person name="Rodriguez J.C."/>
            <person name="Van S.L."/>
            <person name="Yuan L."/>
            <person name="Wang Z."/>
            <person name="Xia Z."/>
            <person name="Xiao L."/>
            <person name="Anderson O.D."/>
            <person name="Ouyang S."/>
            <person name="Liang Y."/>
            <person name="Zimin A.V."/>
            <person name="Pertea G."/>
            <person name="Qi P."/>
            <person name="Bennetzen J.L."/>
            <person name="Dai X."/>
            <person name="Dawson M.W."/>
            <person name="Muller H.G."/>
            <person name="Kugler K."/>
            <person name="Rivarola-Duarte L."/>
            <person name="Spannagl M."/>
            <person name="Mayer K.F.X."/>
            <person name="Lu F.H."/>
            <person name="Bevan M.W."/>
            <person name="Leroy P."/>
            <person name="Li P."/>
            <person name="You F.M."/>
            <person name="Sun Q."/>
            <person name="Liu Z."/>
            <person name="Lyons E."/>
            <person name="Wicker T."/>
            <person name="Salzberg S.L."/>
            <person name="Devos K.M."/>
            <person name="Dvorak J."/>
        </authorList>
    </citation>
    <scope>NUCLEOTIDE SEQUENCE [LARGE SCALE GENOMIC DNA]</scope>
    <source>
        <strain evidence="3">cv. AL8/78</strain>
    </source>
</reference>
<evidence type="ECO:0000313" key="4">
    <source>
        <dbReference type="Proteomes" id="UP000015105"/>
    </source>
</evidence>
<feature type="coiled-coil region" evidence="1">
    <location>
        <begin position="745"/>
        <end position="898"/>
    </location>
</feature>
<protein>
    <submittedName>
        <fullName evidence="3">Uncharacterized protein</fullName>
    </submittedName>
</protein>
<dbReference type="STRING" id="200361.A0A453P0X5"/>
<reference evidence="3" key="4">
    <citation type="submission" date="2019-03" db="UniProtKB">
        <authorList>
            <consortium name="EnsemblPlants"/>
        </authorList>
    </citation>
    <scope>IDENTIFICATION</scope>
</reference>
<organism evidence="3 4">
    <name type="scientific">Aegilops tauschii subsp. strangulata</name>
    <name type="common">Goatgrass</name>
    <dbReference type="NCBI Taxonomy" id="200361"/>
    <lineage>
        <taxon>Eukaryota</taxon>
        <taxon>Viridiplantae</taxon>
        <taxon>Streptophyta</taxon>
        <taxon>Embryophyta</taxon>
        <taxon>Tracheophyta</taxon>
        <taxon>Spermatophyta</taxon>
        <taxon>Magnoliopsida</taxon>
        <taxon>Liliopsida</taxon>
        <taxon>Poales</taxon>
        <taxon>Poaceae</taxon>
        <taxon>BOP clade</taxon>
        <taxon>Pooideae</taxon>
        <taxon>Triticodae</taxon>
        <taxon>Triticeae</taxon>
        <taxon>Triticinae</taxon>
        <taxon>Aegilops</taxon>
    </lineage>
</organism>
<reference evidence="4" key="1">
    <citation type="journal article" date="2014" name="Science">
        <title>Ancient hybridizations among the ancestral genomes of bread wheat.</title>
        <authorList>
            <consortium name="International Wheat Genome Sequencing Consortium,"/>
            <person name="Marcussen T."/>
            <person name="Sandve S.R."/>
            <person name="Heier L."/>
            <person name="Spannagl M."/>
            <person name="Pfeifer M."/>
            <person name="Jakobsen K.S."/>
            <person name="Wulff B.B."/>
            <person name="Steuernagel B."/>
            <person name="Mayer K.F."/>
            <person name="Olsen O.A."/>
        </authorList>
    </citation>
    <scope>NUCLEOTIDE SEQUENCE [LARGE SCALE GENOMIC DNA]</scope>
    <source>
        <strain evidence="4">cv. AL8/78</strain>
    </source>
</reference>
<name>A0A453P0X5_AEGTS</name>
<feature type="coiled-coil region" evidence="1">
    <location>
        <begin position="1521"/>
        <end position="1569"/>
    </location>
</feature>
<feature type="coiled-coil region" evidence="1">
    <location>
        <begin position="1278"/>
        <end position="1312"/>
    </location>
</feature>
<feature type="coiled-coil region" evidence="1">
    <location>
        <begin position="1394"/>
        <end position="1466"/>
    </location>
</feature>
<accession>A0A453P0X5</accession>
<feature type="region of interest" description="Disordered" evidence="2">
    <location>
        <begin position="44"/>
        <end position="134"/>
    </location>
</feature>
<dbReference type="EnsemblPlants" id="AET6Gv20561600.1">
    <property type="protein sequence ID" value="AET6Gv20561600.1"/>
    <property type="gene ID" value="AET6Gv20561600"/>
</dbReference>
<keyword evidence="1" id="KW-0175">Coiled coil</keyword>
<feature type="coiled-coil region" evidence="1">
    <location>
        <begin position="358"/>
        <end position="494"/>
    </location>
</feature>
<sequence length="1797" mass="201062">MSACVFPNLRSSAPRTPPIGPTRHRLPQFLLLLLGDGLIGSTCPTRPRSGAAMADHSDSDSSPKSSSSSSASSSSARRRSPPRVRAHSDEGGSSDGVLVELPSQDARSPGADPDAGIFVSMPADDATSGETFEDAPDDLATARSLDESIAVIDFPDESSAAAECRKYKEERDVCAREASTLRRMLQELVGQEVSSLHADDPDERAPLHSMLDDCSRLVLELNSVARSREQEVDSLRARAAEVEVSKEVVDAYLGSWRQVSELAIGRMVASVDAVVGKDAISFEGVDQDGISVVERKTLLLTERYRQVLLGIEQLEQVLAEVKPGFVAMGQCDHAIILGNVSEELVSSKRNEANFMQKLNSFVEENKILTEEIEKMKAARDIANAEAGKTKAEIEQMEHKLSTTKEKLSLAVTKGKSLVQHRDSLKQTLAEKSGELERCMVELEQRSDALQESEGRLEELKMLLDEKSAEHEKCLDELRETYNAWEAAKASIEQLNDVNTTLTISDGFLQRIGEVMSEATFPEDLLSLEMIDRLEWLVEQKKIADMVFLEHRKVKDILGSVDFPHSVLTGELDSQITWLVSSLDQAKDDAVRMQNESSEALHRLSAHESKLVSMHEEIDRLTIVLLEEKQAKDILVNELSELMSVYNGAVDKLSVISSQNTELVKAFAEVSDVKWEDNEPLETTKLVDRCVSSIQRRAKSSPIECENLEKLQTLVYTLHQELTLCKLILEEDMTDRSERMRLSGELQKMTEAIYVLKNEKDSLQKEFEKVDEKSSLLREKLSMAVKKGKGLVQEREGLKRVLDEKNSEIEKLRHAIDEKISETENVKHALDRNSSEIEKLKHALDEKNSELEKLRQALDVNNSETENLKQALDENNSISDKLKRDLEARNTEMENMKYEIVSRESANTDLREQVENLSSQVMHFDKLQLDIISLSEEKGKVDNMLEEAKVSLGILVDSVSSVALPVDHPSEDPVKKISQIAQYIMESQAAKNHVENELQRAHEQVTSQAGRLSDSYSTIKILEDELSKLNEYISSTSEEKYQMQLRTAAVEEELEKTNEELAHNANKLEDANATINSLQHALSQARTDVAILSAEKNEAGAKYEMETSALNAKLAKCLEELDKSHGNLQSYSTEHHGYLEKLSTLVMDDSMISLMAEEFGKKVSTLRDMSLTVKGMHEHLAAMGFQIDPIMEDSEFGKLFSLQDYNNFVTERMLDRKSRKENIDDDSSLSNIVEQCSNQAGNFSGCFKDLSGYMSDNIILLLRALQLASSNFARTLEEHDSLKIELENKDAQNRAQEDELLSLQKELRAMSSKCIYCTEQIQIIFDGLLDLGYAIDLATGNSSIVAKVGQTLSVLKNEESGDYIKVVDTLVSSVNKLKSESQRLSDIKGLVITLLDELKMRLKQAESAAETASNDHQLYLERVCKLEEDLRTVYDERNGMEIRIQEYQEKEDVLKARELELLSLEQTTVERGTTDAISKDQLEALVEKVNKLNIPSGESHLQREVAMFSSPMDKVFFVIDEFDALQREAETLRYENEDLQLNLESHAREIEQLKEVCRNIDSNRRELESKSSELLEVTVSMERMIQRFGYLAGKDALEDNKPASTQTLLPKLEKLIIASSMESGNAKSVKQELGSKLQAREKTVDELSAKVKMLEDLYHSQLVQPEVSKDRAFDTSSSAIGSDISEIEDLGPMGKASVSSVPTAAHARVMRKGSSDHLVLNMGSESERLIAAHDSDDKGRIKSLHTSGLIPAQGKHIADRVDGIWVSGSQILMNRPRARLGLLAYWLFLHLWLVGSIL</sequence>
<feature type="compositionally biased region" description="Low complexity" evidence="2">
    <location>
        <begin position="62"/>
        <end position="75"/>
    </location>
</feature>
<dbReference type="PANTHER" id="PTHR43939">
    <property type="entry name" value="COILED-COIL DOMAIN-CONTAINING PROTEIN 158"/>
    <property type="match status" value="1"/>
</dbReference>
<proteinExistence type="predicted"/>
<dbReference type="Gramene" id="AET6Gv20561600.1">
    <property type="protein sequence ID" value="AET6Gv20561600.1"/>
    <property type="gene ID" value="AET6Gv20561600"/>
</dbReference>
<reference evidence="4" key="2">
    <citation type="journal article" date="2017" name="Nat. Plants">
        <title>The Aegilops tauschii genome reveals multiple impacts of transposons.</title>
        <authorList>
            <person name="Zhao G."/>
            <person name="Zou C."/>
            <person name="Li K."/>
            <person name="Wang K."/>
            <person name="Li T."/>
            <person name="Gao L."/>
            <person name="Zhang X."/>
            <person name="Wang H."/>
            <person name="Yang Z."/>
            <person name="Liu X."/>
            <person name="Jiang W."/>
            <person name="Mao L."/>
            <person name="Kong X."/>
            <person name="Jiao Y."/>
            <person name="Jia J."/>
        </authorList>
    </citation>
    <scope>NUCLEOTIDE SEQUENCE [LARGE SCALE GENOMIC DNA]</scope>
    <source>
        <strain evidence="4">cv. AL8/78</strain>
    </source>
</reference>
<evidence type="ECO:0000256" key="1">
    <source>
        <dbReference type="SAM" id="Coils"/>
    </source>
</evidence>
<feature type="region of interest" description="Disordered" evidence="2">
    <location>
        <begin position="1"/>
        <end position="22"/>
    </location>
</feature>
<feature type="compositionally biased region" description="Basic residues" evidence="2">
    <location>
        <begin position="76"/>
        <end position="85"/>
    </location>
</feature>